<reference evidence="1 2" key="1">
    <citation type="journal article" date="2018" name="Evol. Lett.">
        <title>Horizontal gene cluster transfer increased hallucinogenic mushroom diversity.</title>
        <authorList>
            <person name="Reynolds H.T."/>
            <person name="Vijayakumar V."/>
            <person name="Gluck-Thaler E."/>
            <person name="Korotkin H.B."/>
            <person name="Matheny P.B."/>
            <person name="Slot J.C."/>
        </authorList>
    </citation>
    <scope>NUCLEOTIDE SEQUENCE [LARGE SCALE GENOMIC DNA]</scope>
    <source>
        <strain evidence="1 2">2629</strain>
    </source>
</reference>
<accession>A0A409VQK9</accession>
<proteinExistence type="predicted"/>
<sequence>MGVDVITGDAVGDSSFESELVVVAATPATDTPVDDPSDPALPTILSSNSDHALMRRDIPAGLPLLLATPGNANPFMTSFVQLYVVQIYVLLMQLVEGTAM</sequence>
<gene>
    <name evidence="1" type="ORF">CVT24_005541</name>
</gene>
<keyword evidence="2" id="KW-1185">Reference proteome</keyword>
<dbReference type="EMBL" id="NHTK01006006">
    <property type="protein sequence ID" value="PPQ68519.1"/>
    <property type="molecule type" value="Genomic_DNA"/>
</dbReference>
<dbReference type="InParanoid" id="A0A409VQK9"/>
<organism evidence="1 2">
    <name type="scientific">Panaeolus cyanescens</name>
    <dbReference type="NCBI Taxonomy" id="181874"/>
    <lineage>
        <taxon>Eukaryota</taxon>
        <taxon>Fungi</taxon>
        <taxon>Dikarya</taxon>
        <taxon>Basidiomycota</taxon>
        <taxon>Agaricomycotina</taxon>
        <taxon>Agaricomycetes</taxon>
        <taxon>Agaricomycetidae</taxon>
        <taxon>Agaricales</taxon>
        <taxon>Agaricineae</taxon>
        <taxon>Galeropsidaceae</taxon>
        <taxon>Panaeolus</taxon>
    </lineage>
</organism>
<comment type="caution">
    <text evidence="1">The sequence shown here is derived from an EMBL/GenBank/DDBJ whole genome shotgun (WGS) entry which is preliminary data.</text>
</comment>
<protein>
    <submittedName>
        <fullName evidence="1">Uncharacterized protein</fullName>
    </submittedName>
</protein>
<name>A0A409VQK9_9AGAR</name>
<evidence type="ECO:0000313" key="2">
    <source>
        <dbReference type="Proteomes" id="UP000284842"/>
    </source>
</evidence>
<evidence type="ECO:0000313" key="1">
    <source>
        <dbReference type="EMBL" id="PPQ68519.1"/>
    </source>
</evidence>
<dbReference type="AlphaFoldDB" id="A0A409VQK9"/>
<dbReference type="Proteomes" id="UP000284842">
    <property type="component" value="Unassembled WGS sequence"/>
</dbReference>